<proteinExistence type="predicted"/>
<accession>A0A5A9XNP4</accession>
<reference evidence="2 3" key="1">
    <citation type="submission" date="2019-04" db="EMBL/GenBank/DDBJ databases">
        <title>Geobacter ruber sp. nov., ferric-reducing bacteria isolated from paddy soil.</title>
        <authorList>
            <person name="Xu Z."/>
            <person name="Masuda Y."/>
            <person name="Itoh H."/>
            <person name="Senoo K."/>
        </authorList>
    </citation>
    <scope>NUCLEOTIDE SEQUENCE [LARGE SCALE GENOMIC DNA]</scope>
    <source>
        <strain evidence="2 3">Red88</strain>
    </source>
</reference>
<dbReference type="RefSeq" id="WP_149306529.1">
    <property type="nucleotide sequence ID" value="NZ_SRSD01000003.1"/>
</dbReference>
<evidence type="ECO:0000256" key="1">
    <source>
        <dbReference type="SAM" id="Phobius"/>
    </source>
</evidence>
<keyword evidence="1" id="KW-0812">Transmembrane</keyword>
<comment type="caution">
    <text evidence="2">The sequence shown here is derived from an EMBL/GenBank/DDBJ whole genome shotgun (WGS) entry which is preliminary data.</text>
</comment>
<protein>
    <submittedName>
        <fullName evidence="2">Uncharacterized protein</fullName>
    </submittedName>
</protein>
<dbReference type="EMBL" id="SRSD01000003">
    <property type="protein sequence ID" value="KAA0893211.1"/>
    <property type="molecule type" value="Genomic_DNA"/>
</dbReference>
<keyword evidence="1" id="KW-0472">Membrane</keyword>
<dbReference type="Proteomes" id="UP000324298">
    <property type="component" value="Unassembled WGS sequence"/>
</dbReference>
<dbReference type="AlphaFoldDB" id="A0A5A9XNP4"/>
<evidence type="ECO:0000313" key="2">
    <source>
        <dbReference type="EMBL" id="KAA0893211.1"/>
    </source>
</evidence>
<keyword evidence="1" id="KW-1133">Transmembrane helix</keyword>
<sequence length="186" mass="21369">MRNEPSGKKLPPKSNDRKSQMITNVILAIVAVLSLIISWYTSYTSTNALKLNTKVFDVSYRPYLGIEQIKVSIAQNVLAVDIAYKNFGNVPAKKVTISMNFIGDTNTKNLRPEHEPFLLFPNVYKHYNFVIQDKQNYLDITSGKEPLTFEMTINYEGIDSKKHYTKERQQYNHFTNTFQTMSGDAN</sequence>
<feature type="transmembrane region" description="Helical" evidence="1">
    <location>
        <begin position="21"/>
        <end position="40"/>
    </location>
</feature>
<name>A0A5A9XNP4_9BACT</name>
<organism evidence="2 3">
    <name type="scientific">Oryzomonas rubra</name>
    <dbReference type="NCBI Taxonomy" id="2509454"/>
    <lineage>
        <taxon>Bacteria</taxon>
        <taxon>Pseudomonadati</taxon>
        <taxon>Thermodesulfobacteriota</taxon>
        <taxon>Desulfuromonadia</taxon>
        <taxon>Geobacterales</taxon>
        <taxon>Geobacteraceae</taxon>
        <taxon>Oryzomonas</taxon>
    </lineage>
</organism>
<keyword evidence="3" id="KW-1185">Reference proteome</keyword>
<gene>
    <name evidence="2" type="ORF">ET418_05170</name>
</gene>
<evidence type="ECO:0000313" key="3">
    <source>
        <dbReference type="Proteomes" id="UP000324298"/>
    </source>
</evidence>